<sequence>MLDTSSGGIFTYRTVKEAYKLLDDMVIHHLDWTPDQEVPKEEAKTVENIAIVMSAPIKPEGDAEKLMTKFMMGQSEVNTNIARALDVHSSRINFLQKEVDFIPKLIREVCPNLVADETAEAYVTTRGGKVVQSPPMPESNLMPILQKVEPEIELPTSRQEQIPEEVLKPKETTPKPTPSRIPYPQRLRKEKKKAQYMKFIKEMVSNITKFGGERVTVLNEERSAILVDAPKKGDPGSFTIPCCFGEKVVCDALADLGASINLMPLPRHENDTRVPLILGRPFLNTADTVIHVARKQLSLGIDKERVTFSIDKAMSYAISTDDIDYMDDFDPIIEAKINDYLSNAGKQKTSS</sequence>
<accession>A0AA38WA98</accession>
<name>A0AA38WA98_9ASTR</name>
<dbReference type="EMBL" id="JARYMX010000004">
    <property type="protein sequence ID" value="KAJ9552902.1"/>
    <property type="molecule type" value="Genomic_DNA"/>
</dbReference>
<dbReference type="AlphaFoldDB" id="A0AA38WA98"/>
<feature type="region of interest" description="Disordered" evidence="1">
    <location>
        <begin position="155"/>
        <end position="183"/>
    </location>
</feature>
<gene>
    <name evidence="2" type="ORF">OSB04_016947</name>
</gene>
<reference evidence="2" key="1">
    <citation type="submission" date="2023-03" db="EMBL/GenBank/DDBJ databases">
        <title>Chromosome-scale reference genome and RAD-based genetic map of yellow starthistle (Centaurea solstitialis) reveal putative structural variation and QTLs associated with invader traits.</title>
        <authorList>
            <person name="Reatini B."/>
            <person name="Cang F.A."/>
            <person name="Jiang Q."/>
            <person name="Mckibben M.T.W."/>
            <person name="Barker M.S."/>
            <person name="Rieseberg L.H."/>
            <person name="Dlugosch K.M."/>
        </authorList>
    </citation>
    <scope>NUCLEOTIDE SEQUENCE</scope>
    <source>
        <strain evidence="2">CAN-66</strain>
        <tissue evidence="2">Leaf</tissue>
    </source>
</reference>
<proteinExistence type="predicted"/>
<evidence type="ECO:0000256" key="1">
    <source>
        <dbReference type="SAM" id="MobiDB-lite"/>
    </source>
</evidence>
<organism evidence="2 3">
    <name type="scientific">Centaurea solstitialis</name>
    <name type="common">yellow star-thistle</name>
    <dbReference type="NCBI Taxonomy" id="347529"/>
    <lineage>
        <taxon>Eukaryota</taxon>
        <taxon>Viridiplantae</taxon>
        <taxon>Streptophyta</taxon>
        <taxon>Embryophyta</taxon>
        <taxon>Tracheophyta</taxon>
        <taxon>Spermatophyta</taxon>
        <taxon>Magnoliopsida</taxon>
        <taxon>eudicotyledons</taxon>
        <taxon>Gunneridae</taxon>
        <taxon>Pentapetalae</taxon>
        <taxon>asterids</taxon>
        <taxon>campanulids</taxon>
        <taxon>Asterales</taxon>
        <taxon>Asteraceae</taxon>
        <taxon>Carduoideae</taxon>
        <taxon>Cardueae</taxon>
        <taxon>Centaureinae</taxon>
        <taxon>Centaurea</taxon>
    </lineage>
</organism>
<evidence type="ECO:0000313" key="3">
    <source>
        <dbReference type="Proteomes" id="UP001172457"/>
    </source>
</evidence>
<comment type="caution">
    <text evidence="2">The sequence shown here is derived from an EMBL/GenBank/DDBJ whole genome shotgun (WGS) entry which is preliminary data.</text>
</comment>
<dbReference type="Proteomes" id="UP001172457">
    <property type="component" value="Chromosome 4"/>
</dbReference>
<keyword evidence="3" id="KW-1185">Reference proteome</keyword>
<dbReference type="PANTHER" id="PTHR33067">
    <property type="entry name" value="RNA-DIRECTED DNA POLYMERASE-RELATED"/>
    <property type="match status" value="1"/>
</dbReference>
<protein>
    <submittedName>
        <fullName evidence="2">Uncharacterized protein</fullName>
    </submittedName>
</protein>
<dbReference type="PANTHER" id="PTHR33067:SF9">
    <property type="entry name" value="RNA-DIRECTED DNA POLYMERASE"/>
    <property type="match status" value="1"/>
</dbReference>
<evidence type="ECO:0000313" key="2">
    <source>
        <dbReference type="EMBL" id="KAJ9552902.1"/>
    </source>
</evidence>